<sequence length="603" mass="64698">MNTPPPPYRGHAWRPGFARQVPWAALGSIVAFMACCIGIGVTLSSSQGKPVATWPSKEHTFSVSALLSLLVSIANVCLSASLAKAYEISWWLKAINGAELRRLKFDLNVQSNIMAILSRGFTLNRFTIAASIALAVTVLDGPLIQKASTIVSKSSGPIGANVTAAVLNGYLPDDWSGYGDAPDLLTPQFTNVSLAYNNRDAIVLDVDGCNDANTTCTLNYPGLGFDVECTETTVAYDFGNLAAATSNNNVTTFKINMAYGQNENAAEFLSIRTTATYKPNNTCKGDLTKRSCSLRLSTVNYPLTLSNGVATMASWDESRNDTIALANVSDTEAYGILYTGSYAAGGFQSMLGGVYLVLDNMYAGNASLKIATMTEAPYIVYGYGTSTSNYLTSSLSTYGNCSMTWKDPTTDIVNTARELMLRSVITYASQNPSKTITTSFVAQRTTVAATYESAYKYLAAAVATMTLEMFIILFLLHGWYRLGRHVSLDAFEIARALGAPLLQGGSSNSVIDASLMPIERIPLRYGEVLPQQPGHNASPGSFGDAGLLLPGHEGAVNLDRGAFSLKGDGYAMVNVTDDQQPQVRRLGLVEAQRAARIEKDVLY</sequence>
<reference evidence="2 3" key="1">
    <citation type="submission" date="2024-01" db="EMBL/GenBank/DDBJ databases">
        <authorList>
            <person name="Allen C."/>
            <person name="Tagirdzhanova G."/>
        </authorList>
    </citation>
    <scope>NUCLEOTIDE SEQUENCE [LARGE SCALE GENOMIC DNA]</scope>
</reference>
<organism evidence="2 3">
    <name type="scientific">Sporothrix eucalyptigena</name>
    <dbReference type="NCBI Taxonomy" id="1812306"/>
    <lineage>
        <taxon>Eukaryota</taxon>
        <taxon>Fungi</taxon>
        <taxon>Dikarya</taxon>
        <taxon>Ascomycota</taxon>
        <taxon>Pezizomycotina</taxon>
        <taxon>Sordariomycetes</taxon>
        <taxon>Sordariomycetidae</taxon>
        <taxon>Ophiostomatales</taxon>
        <taxon>Ophiostomataceae</taxon>
        <taxon>Sporothrix</taxon>
    </lineage>
</organism>
<name>A0ABP0CHZ8_9PEZI</name>
<feature type="transmembrane region" description="Helical" evidence="1">
    <location>
        <begin position="21"/>
        <end position="41"/>
    </location>
</feature>
<keyword evidence="3" id="KW-1185">Reference proteome</keyword>
<dbReference type="PANTHER" id="PTHR37576">
    <property type="entry name" value="DEFECT AT LOW TEMPERATURE PROTEIN 1"/>
    <property type="match status" value="1"/>
</dbReference>
<dbReference type="PANTHER" id="PTHR37576:SF2">
    <property type="entry name" value="DEFECT AT LOW TEMPERATURE PROTEIN 1"/>
    <property type="match status" value="1"/>
</dbReference>
<keyword evidence="1" id="KW-0812">Transmembrane</keyword>
<feature type="transmembrane region" description="Helical" evidence="1">
    <location>
        <begin position="61"/>
        <end position="83"/>
    </location>
</feature>
<keyword evidence="1" id="KW-1133">Transmembrane helix</keyword>
<proteinExistence type="predicted"/>
<feature type="transmembrane region" description="Helical" evidence="1">
    <location>
        <begin position="454"/>
        <end position="476"/>
    </location>
</feature>
<evidence type="ECO:0000313" key="2">
    <source>
        <dbReference type="EMBL" id="CAK7231729.1"/>
    </source>
</evidence>
<protein>
    <submittedName>
        <fullName evidence="2">Uncharacterized protein</fullName>
    </submittedName>
</protein>
<comment type="caution">
    <text evidence="2">The sequence shown here is derived from an EMBL/GenBank/DDBJ whole genome shotgun (WGS) entry which is preliminary data.</text>
</comment>
<keyword evidence="1" id="KW-0472">Membrane</keyword>
<dbReference type="Proteomes" id="UP001642482">
    <property type="component" value="Unassembled WGS sequence"/>
</dbReference>
<gene>
    <name evidence="2" type="ORF">SEUCBS140593_008023</name>
</gene>
<evidence type="ECO:0000313" key="3">
    <source>
        <dbReference type="Proteomes" id="UP001642482"/>
    </source>
</evidence>
<evidence type="ECO:0000256" key="1">
    <source>
        <dbReference type="SAM" id="Phobius"/>
    </source>
</evidence>
<dbReference type="Pfam" id="PF11374">
    <property type="entry name" value="DUF3176"/>
    <property type="match status" value="1"/>
</dbReference>
<dbReference type="EMBL" id="CAWUHD010000104">
    <property type="protein sequence ID" value="CAK7231729.1"/>
    <property type="molecule type" value="Genomic_DNA"/>
</dbReference>
<accession>A0ABP0CHZ8</accession>
<dbReference type="InterPro" id="IPR021514">
    <property type="entry name" value="DUF3176"/>
</dbReference>